<keyword evidence="1" id="KW-1133">Transmembrane helix</keyword>
<dbReference type="InterPro" id="IPR005325">
    <property type="entry name" value="DUF308_memb"/>
</dbReference>
<feature type="transmembrane region" description="Helical" evidence="1">
    <location>
        <begin position="155"/>
        <end position="177"/>
    </location>
</feature>
<evidence type="ECO:0000313" key="2">
    <source>
        <dbReference type="EMBL" id="SMO99518.1"/>
    </source>
</evidence>
<feature type="transmembrane region" description="Helical" evidence="1">
    <location>
        <begin position="49"/>
        <end position="69"/>
    </location>
</feature>
<feature type="transmembrane region" description="Helical" evidence="1">
    <location>
        <begin position="99"/>
        <end position="118"/>
    </location>
</feature>
<accession>A0A521FTJ6</accession>
<dbReference type="GO" id="GO:0005886">
    <property type="term" value="C:plasma membrane"/>
    <property type="evidence" value="ECO:0007669"/>
    <property type="project" value="TreeGrafter"/>
</dbReference>
<dbReference type="AlphaFoldDB" id="A0A521FTJ6"/>
<evidence type="ECO:0000256" key="1">
    <source>
        <dbReference type="SAM" id="Phobius"/>
    </source>
</evidence>
<dbReference type="RefSeq" id="WP_246066349.1">
    <property type="nucleotide sequence ID" value="NZ_FXTJ01000017.1"/>
</dbReference>
<proteinExistence type="predicted"/>
<dbReference type="Pfam" id="PF03729">
    <property type="entry name" value="DUF308"/>
    <property type="match status" value="1"/>
</dbReference>
<dbReference type="PANTHER" id="PTHR34989:SF1">
    <property type="entry name" value="PROTEIN HDED"/>
    <property type="match status" value="1"/>
</dbReference>
<sequence length="198" mass="19920">MTTTPERPTRQRTTLERRRTGGDVAVGVLLVIAGVVLLGNVVFATVASVLLIGWTALISGLVLVVGSLLRIRSGGSWAVALGGVVLAVLGLFILRNTAIGALTLTLLAGCVFLSTGLVRIVGGVVVPEARVVLVVSGAISVVLGLWILLDLTTATLTLLGTLLAIQTLLEGITLVAVGRVRPAPAGAAPPAGTTGAPG</sequence>
<organism evidence="2 3">
    <name type="scientific">Geodermatophilus aquaeductus</name>
    <dbReference type="NCBI Taxonomy" id="1564161"/>
    <lineage>
        <taxon>Bacteria</taxon>
        <taxon>Bacillati</taxon>
        <taxon>Actinomycetota</taxon>
        <taxon>Actinomycetes</taxon>
        <taxon>Geodermatophilales</taxon>
        <taxon>Geodermatophilaceae</taxon>
        <taxon>Geodermatophilus</taxon>
    </lineage>
</organism>
<dbReference type="Proteomes" id="UP000317484">
    <property type="component" value="Unassembled WGS sequence"/>
</dbReference>
<dbReference type="PANTHER" id="PTHR34989">
    <property type="entry name" value="PROTEIN HDED"/>
    <property type="match status" value="1"/>
</dbReference>
<keyword evidence="1" id="KW-0472">Membrane</keyword>
<name>A0A521FTJ6_9ACTN</name>
<protein>
    <submittedName>
        <fullName evidence="2">Uncharacterized membrane protein HdeD, DUF308 family</fullName>
    </submittedName>
</protein>
<keyword evidence="3" id="KW-1185">Reference proteome</keyword>
<feature type="transmembrane region" description="Helical" evidence="1">
    <location>
        <begin position="130"/>
        <end position="149"/>
    </location>
</feature>
<feature type="transmembrane region" description="Helical" evidence="1">
    <location>
        <begin position="76"/>
        <end position="93"/>
    </location>
</feature>
<dbReference type="EMBL" id="FXTJ01000017">
    <property type="protein sequence ID" value="SMO99518.1"/>
    <property type="molecule type" value="Genomic_DNA"/>
</dbReference>
<dbReference type="InterPro" id="IPR052712">
    <property type="entry name" value="Acid_resist_chaperone_HdeD"/>
</dbReference>
<gene>
    <name evidence="2" type="ORF">SAMN06273567_11726</name>
</gene>
<reference evidence="2 3" key="1">
    <citation type="submission" date="2017-05" db="EMBL/GenBank/DDBJ databases">
        <authorList>
            <person name="Varghese N."/>
            <person name="Submissions S."/>
        </authorList>
    </citation>
    <scope>NUCLEOTIDE SEQUENCE [LARGE SCALE GENOMIC DNA]</scope>
    <source>
        <strain evidence="2 3">DSM 46834</strain>
    </source>
</reference>
<feature type="transmembrane region" description="Helical" evidence="1">
    <location>
        <begin position="21"/>
        <end position="43"/>
    </location>
</feature>
<evidence type="ECO:0000313" key="3">
    <source>
        <dbReference type="Proteomes" id="UP000317484"/>
    </source>
</evidence>
<keyword evidence="1" id="KW-0812">Transmembrane</keyword>